<evidence type="ECO:0000313" key="12">
    <source>
        <dbReference type="Proteomes" id="UP000002630"/>
    </source>
</evidence>
<reference evidence="11 12" key="1">
    <citation type="journal article" date="2010" name="Nature">
        <title>The Ectocarpus genome and the independent evolution of multicellularity in brown algae.</title>
        <authorList>
            <person name="Cock J.M."/>
            <person name="Sterck L."/>
            <person name="Rouze P."/>
            <person name="Scornet D."/>
            <person name="Allen A.E."/>
            <person name="Amoutzias G."/>
            <person name="Anthouard V."/>
            <person name="Artiguenave F."/>
            <person name="Aury J.M."/>
            <person name="Badger J.H."/>
            <person name="Beszteri B."/>
            <person name="Billiau K."/>
            <person name="Bonnet E."/>
            <person name="Bothwell J.H."/>
            <person name="Bowler C."/>
            <person name="Boyen C."/>
            <person name="Brownlee C."/>
            <person name="Carrano C.J."/>
            <person name="Charrier B."/>
            <person name="Cho G.Y."/>
            <person name="Coelho S.M."/>
            <person name="Collen J."/>
            <person name="Corre E."/>
            <person name="Da Silva C."/>
            <person name="Delage L."/>
            <person name="Delaroque N."/>
            <person name="Dittami S.M."/>
            <person name="Doulbeau S."/>
            <person name="Elias M."/>
            <person name="Farnham G."/>
            <person name="Gachon C.M."/>
            <person name="Gschloessl B."/>
            <person name="Heesch S."/>
            <person name="Jabbari K."/>
            <person name="Jubin C."/>
            <person name="Kawai H."/>
            <person name="Kimura K."/>
            <person name="Kloareg B."/>
            <person name="Kupper F.C."/>
            <person name="Lang D."/>
            <person name="Le Bail A."/>
            <person name="Leblanc C."/>
            <person name="Lerouge P."/>
            <person name="Lohr M."/>
            <person name="Lopez P.J."/>
            <person name="Martens C."/>
            <person name="Maumus F."/>
            <person name="Michel G."/>
            <person name="Miranda-Saavedra D."/>
            <person name="Morales J."/>
            <person name="Moreau H."/>
            <person name="Motomura T."/>
            <person name="Nagasato C."/>
            <person name="Napoli C.A."/>
            <person name="Nelson D.R."/>
            <person name="Nyvall-Collen P."/>
            <person name="Peters A.F."/>
            <person name="Pommier C."/>
            <person name="Potin P."/>
            <person name="Poulain J."/>
            <person name="Quesneville H."/>
            <person name="Read B."/>
            <person name="Rensing S.A."/>
            <person name="Ritter A."/>
            <person name="Rousvoal S."/>
            <person name="Samanta M."/>
            <person name="Samson G."/>
            <person name="Schroeder D.C."/>
            <person name="Segurens B."/>
            <person name="Strittmatter M."/>
            <person name="Tonon T."/>
            <person name="Tregear J.W."/>
            <person name="Valentin K."/>
            <person name="von Dassow P."/>
            <person name="Yamagishi T."/>
            <person name="Van de Peer Y."/>
            <person name="Wincker P."/>
        </authorList>
    </citation>
    <scope>NUCLEOTIDE SEQUENCE [LARGE SCALE GENOMIC DNA]</scope>
    <source>
        <strain evidence="12">Ec32 / CCAP1310/4</strain>
    </source>
</reference>
<dbReference type="OrthoDB" id="191192at2759"/>
<comment type="similarity">
    <text evidence="1 8">Belongs to the NTAQ1 family.</text>
</comment>
<comment type="catalytic activity">
    <reaction evidence="7 8">
        <text>N-terminal L-glutaminyl-[protein] + H2O = N-terminal L-glutamyl-[protein] + NH4(+)</text>
        <dbReference type="Rhea" id="RHEA:50680"/>
        <dbReference type="Rhea" id="RHEA-COMP:12668"/>
        <dbReference type="Rhea" id="RHEA-COMP:12777"/>
        <dbReference type="ChEBI" id="CHEBI:15377"/>
        <dbReference type="ChEBI" id="CHEBI:28938"/>
        <dbReference type="ChEBI" id="CHEBI:64721"/>
        <dbReference type="ChEBI" id="CHEBI:64722"/>
        <dbReference type="EC" id="3.5.1.122"/>
    </reaction>
</comment>
<dbReference type="GO" id="GO:0008418">
    <property type="term" value="F:protein-N-terminal asparagine amidohydrolase activity"/>
    <property type="evidence" value="ECO:0007669"/>
    <property type="project" value="UniProtKB-UniRule"/>
</dbReference>
<dbReference type="PANTHER" id="PTHR13035">
    <property type="entry name" value="PROTEIN N-TERMINAL GLUTAMINE AMIDOHYDROLASE"/>
    <property type="match status" value="1"/>
</dbReference>
<evidence type="ECO:0000256" key="6">
    <source>
        <dbReference type="ARBA" id="ARBA00029677"/>
    </source>
</evidence>
<gene>
    <name evidence="11" type="ORF">Esi_0906_0002</name>
</gene>
<dbReference type="Gene3D" id="3.10.620.10">
    <property type="entry name" value="Protein N-terminal glutamine amidohydrolase, alpha beta roll"/>
    <property type="match status" value="1"/>
</dbReference>
<evidence type="ECO:0000256" key="4">
    <source>
        <dbReference type="ARBA" id="ARBA00021247"/>
    </source>
</evidence>
<feature type="domain" description="Protein N-terminal glutamine amidohydrolase alpha beta roll" evidence="10">
    <location>
        <begin position="48"/>
        <end position="107"/>
    </location>
</feature>
<dbReference type="PANTHER" id="PTHR13035:SF0">
    <property type="entry name" value="PROTEIN N-TERMINAL GLUTAMINE AMIDOHYDROLASE"/>
    <property type="match status" value="1"/>
</dbReference>
<evidence type="ECO:0000256" key="5">
    <source>
        <dbReference type="ARBA" id="ARBA00022801"/>
    </source>
</evidence>
<keyword evidence="5 8" id="KW-0378">Hydrolase</keyword>
<dbReference type="AlphaFoldDB" id="D7G8M5"/>
<comment type="function">
    <text evidence="8">Mediates the side-chain deamidation of N-terminal glutamine residues to glutamate, an important step in N-end rule pathway of protein degradation. Conversion of the resulting N-terminal glutamine to glutamate renders the protein susceptible to arginylation, polyubiquitination and degradation as specified by the N-end rule. Does not act on substrates with internal or C-terminal glutamine and does not act on non-glutamine residues in any position.</text>
</comment>
<dbReference type="GO" id="GO:0070773">
    <property type="term" value="F:protein-N-terminal glutamine amidohydrolase activity"/>
    <property type="evidence" value="ECO:0007669"/>
    <property type="project" value="UniProtKB-UniRule"/>
</dbReference>
<evidence type="ECO:0000256" key="2">
    <source>
        <dbReference type="ARBA" id="ARBA00011245"/>
    </source>
</evidence>
<dbReference type="EC" id="3.5.1.122" evidence="3 8"/>
<dbReference type="InParanoid" id="D7G8M5"/>
<feature type="compositionally biased region" description="Low complexity" evidence="9">
    <location>
        <begin position="16"/>
        <end position="28"/>
    </location>
</feature>
<comment type="subunit">
    <text evidence="2 8">Monomer.</text>
</comment>
<dbReference type="InterPro" id="IPR023128">
    <property type="entry name" value="Prot_N_Gln_amidohydro_ab_roll"/>
</dbReference>
<organism evidence="11 12">
    <name type="scientific">Ectocarpus siliculosus</name>
    <name type="common">Brown alga</name>
    <name type="synonym">Conferva siliculosa</name>
    <dbReference type="NCBI Taxonomy" id="2880"/>
    <lineage>
        <taxon>Eukaryota</taxon>
        <taxon>Sar</taxon>
        <taxon>Stramenopiles</taxon>
        <taxon>Ochrophyta</taxon>
        <taxon>PX clade</taxon>
        <taxon>Phaeophyceae</taxon>
        <taxon>Ectocarpales</taxon>
        <taxon>Ectocarpaceae</taxon>
        <taxon>Ectocarpus</taxon>
    </lineage>
</organism>
<evidence type="ECO:0000259" key="10">
    <source>
        <dbReference type="Pfam" id="PF09764"/>
    </source>
</evidence>
<dbReference type="eggNOG" id="KOG3261">
    <property type="taxonomic scope" value="Eukaryota"/>
</dbReference>
<proteinExistence type="inferred from homology"/>
<dbReference type="Pfam" id="PF09764">
    <property type="entry name" value="Nt_Gln_amidase"/>
    <property type="match status" value="1"/>
</dbReference>
<dbReference type="InterPro" id="IPR039733">
    <property type="entry name" value="NTAQ1"/>
</dbReference>
<protein>
    <recommendedName>
        <fullName evidence="4 8">Protein N-terminal glutamine amidohydrolase</fullName>
        <ecNumber evidence="3 8">3.5.1.122</ecNumber>
    </recommendedName>
    <alternativeName>
        <fullName evidence="6 8">Protein NH2-terminal glutamine deamidase</fullName>
    </alternativeName>
</protein>
<dbReference type="EMBL" id="FN649760">
    <property type="protein sequence ID" value="CBJ34057.1"/>
    <property type="molecule type" value="Genomic_DNA"/>
</dbReference>
<evidence type="ECO:0000256" key="1">
    <source>
        <dbReference type="ARBA" id="ARBA00008985"/>
    </source>
</evidence>
<accession>D7G8M5</accession>
<dbReference type="GO" id="GO:0005829">
    <property type="term" value="C:cytosol"/>
    <property type="evidence" value="ECO:0007669"/>
    <property type="project" value="TreeGrafter"/>
</dbReference>
<dbReference type="GO" id="GO:0005634">
    <property type="term" value="C:nucleus"/>
    <property type="evidence" value="ECO:0007669"/>
    <property type="project" value="TreeGrafter"/>
</dbReference>
<evidence type="ECO:0000313" key="11">
    <source>
        <dbReference type="EMBL" id="CBJ34057.1"/>
    </source>
</evidence>
<dbReference type="Proteomes" id="UP000002630">
    <property type="component" value="Unassembled WGS sequence"/>
</dbReference>
<evidence type="ECO:0000256" key="9">
    <source>
        <dbReference type="SAM" id="MobiDB-lite"/>
    </source>
</evidence>
<dbReference type="InterPro" id="IPR037132">
    <property type="entry name" value="N_Gln_amidohydro_ab_roll_sf"/>
</dbReference>
<evidence type="ECO:0000256" key="7">
    <source>
        <dbReference type="ARBA" id="ARBA00048768"/>
    </source>
</evidence>
<name>D7G8M5_ECTSI</name>
<keyword evidence="12" id="KW-1185">Reference proteome</keyword>
<sequence length="116" mass="12768">MGPCGNKGWEGGGPSDGAARAASSAEVAPTPPSARPVLECTRADCRWYTSHYCEENSLRLCNHLLGRAESDGVQLSVVFVSNAARQVPVWFQRLADRRDEPVLWDYHGGTQRWPLN</sequence>
<feature type="region of interest" description="Disordered" evidence="9">
    <location>
        <begin position="1"/>
        <end position="33"/>
    </location>
</feature>
<evidence type="ECO:0000256" key="3">
    <source>
        <dbReference type="ARBA" id="ARBA00012718"/>
    </source>
</evidence>
<evidence type="ECO:0000256" key="8">
    <source>
        <dbReference type="RuleBase" id="RU367082"/>
    </source>
</evidence>